<dbReference type="PANTHER" id="PTHR43130">
    <property type="entry name" value="ARAC-FAMILY TRANSCRIPTIONAL REGULATOR"/>
    <property type="match status" value="1"/>
</dbReference>
<dbReference type="PANTHER" id="PTHR43130:SF3">
    <property type="entry name" value="HTH-TYPE TRANSCRIPTIONAL REGULATOR RV1931C"/>
    <property type="match status" value="1"/>
</dbReference>
<feature type="domain" description="HTH araC/xylS-type" evidence="4">
    <location>
        <begin position="227"/>
        <end position="325"/>
    </location>
</feature>
<dbReference type="eggNOG" id="COG4977">
    <property type="taxonomic scope" value="Bacteria"/>
</dbReference>
<dbReference type="GO" id="GO:0043565">
    <property type="term" value="F:sequence-specific DNA binding"/>
    <property type="evidence" value="ECO:0007669"/>
    <property type="project" value="InterPro"/>
</dbReference>
<dbReference type="InterPro" id="IPR002818">
    <property type="entry name" value="DJ-1/PfpI"/>
</dbReference>
<dbReference type="SUPFAM" id="SSF52317">
    <property type="entry name" value="Class I glutamine amidotransferase-like"/>
    <property type="match status" value="1"/>
</dbReference>
<evidence type="ECO:0000256" key="2">
    <source>
        <dbReference type="ARBA" id="ARBA00023125"/>
    </source>
</evidence>
<name>A0A0A3YH14_9GAMM</name>
<dbReference type="SMART" id="SM00342">
    <property type="entry name" value="HTH_ARAC"/>
    <property type="match status" value="1"/>
</dbReference>
<dbReference type="PROSITE" id="PS00041">
    <property type="entry name" value="HTH_ARAC_FAMILY_1"/>
    <property type="match status" value="1"/>
</dbReference>
<dbReference type="Gene3D" id="1.10.10.60">
    <property type="entry name" value="Homeodomain-like"/>
    <property type="match status" value="2"/>
</dbReference>
<keyword evidence="2" id="KW-0238">DNA-binding</keyword>
<keyword evidence="3" id="KW-0804">Transcription</keyword>
<comment type="caution">
    <text evidence="5">The sequence shown here is derived from an EMBL/GenBank/DDBJ whole genome shotgun (WGS) entry which is preliminary data.</text>
</comment>
<dbReference type="InterPro" id="IPR018062">
    <property type="entry name" value="HTH_AraC-typ_CS"/>
</dbReference>
<dbReference type="Proteomes" id="UP000030351">
    <property type="component" value="Unassembled WGS sequence"/>
</dbReference>
<evidence type="ECO:0000313" key="6">
    <source>
        <dbReference type="Proteomes" id="UP000030351"/>
    </source>
</evidence>
<reference evidence="5 6" key="1">
    <citation type="submission" date="2014-10" db="EMBL/GenBank/DDBJ databases">
        <title>Genome sequence of Erwinia typographi M043b.</title>
        <authorList>
            <person name="Chan K.-G."/>
            <person name="Tan W.-S."/>
        </authorList>
    </citation>
    <scope>NUCLEOTIDE SEQUENCE [LARGE SCALE GENOMIC DNA]</scope>
    <source>
        <strain evidence="5 6">M043b</strain>
    </source>
</reference>
<dbReference type="SUPFAM" id="SSF46689">
    <property type="entry name" value="Homeodomain-like"/>
    <property type="match status" value="2"/>
</dbReference>
<evidence type="ECO:0000313" key="5">
    <source>
        <dbReference type="EMBL" id="KGT86037.1"/>
    </source>
</evidence>
<proteinExistence type="predicted"/>
<dbReference type="InterPro" id="IPR020449">
    <property type="entry name" value="Tscrpt_reg_AraC-type_HTH"/>
</dbReference>
<dbReference type="PROSITE" id="PS01124">
    <property type="entry name" value="HTH_ARAC_FAMILY_2"/>
    <property type="match status" value="1"/>
</dbReference>
<dbReference type="InterPro" id="IPR018060">
    <property type="entry name" value="HTH_AraC"/>
</dbReference>
<keyword evidence="6" id="KW-1185">Reference proteome</keyword>
<dbReference type="OrthoDB" id="9803764at2"/>
<evidence type="ECO:0000256" key="3">
    <source>
        <dbReference type="ARBA" id="ARBA00023163"/>
    </source>
</evidence>
<keyword evidence="1" id="KW-0805">Transcription regulation</keyword>
<dbReference type="GO" id="GO:0003700">
    <property type="term" value="F:DNA-binding transcription factor activity"/>
    <property type="evidence" value="ECO:0007669"/>
    <property type="project" value="InterPro"/>
</dbReference>
<accession>A0A0A3YH14</accession>
<dbReference type="InterPro" id="IPR029062">
    <property type="entry name" value="Class_I_gatase-like"/>
</dbReference>
<dbReference type="CDD" id="cd03138">
    <property type="entry name" value="GATase1_AraC_2"/>
    <property type="match status" value="1"/>
</dbReference>
<dbReference type="STRING" id="371042.NG99_27090"/>
<organism evidence="5 6">
    <name type="scientific">Erwinia typographi</name>
    <dbReference type="NCBI Taxonomy" id="371042"/>
    <lineage>
        <taxon>Bacteria</taxon>
        <taxon>Pseudomonadati</taxon>
        <taxon>Pseudomonadota</taxon>
        <taxon>Gammaproteobacteria</taxon>
        <taxon>Enterobacterales</taxon>
        <taxon>Erwiniaceae</taxon>
        <taxon>Erwinia</taxon>
    </lineage>
</organism>
<sequence>MKKSVESAVVAEIGLLIYPDCQLAAVYGLTDMFRIAADWAVSISGEENVRAIRVSHWQFMPGEDSVECVWDSHPNRPHHLSHVIAPPSLVMPAKMLPMTVPANWMSALYHDGVTLCSVCAGAFVLAETGLIDNRRATTHWAFAQALSERFPAIEVAAENMVIDDGDIITAGGILAWTDLGLTLIEKVLGTGTMLSTARFLLIDPPRREQSTYAAFIPDFEHGDSEILRVQHYLHANYAGLQGIETMAELAGMTPRTFLRRFQKATGIRPTEYLQQVRIMKARDALELTSRTIDYIAWKVGYTDPSAFRKIFRKITGVTPGQYRQRFGTVQGEGDS</sequence>
<dbReference type="InterPro" id="IPR009057">
    <property type="entry name" value="Homeodomain-like_sf"/>
</dbReference>
<protein>
    <submittedName>
        <fullName evidence="5">AraC family transcriptional regulator</fullName>
    </submittedName>
</protein>
<dbReference type="Pfam" id="PF01965">
    <property type="entry name" value="DJ-1_PfpI"/>
    <property type="match status" value="1"/>
</dbReference>
<dbReference type="EMBL" id="JRUQ01000120">
    <property type="protein sequence ID" value="KGT86037.1"/>
    <property type="molecule type" value="Genomic_DNA"/>
</dbReference>
<dbReference type="AlphaFoldDB" id="A0A0A3YH14"/>
<gene>
    <name evidence="5" type="ORF">NG99_27090</name>
</gene>
<evidence type="ECO:0000259" key="4">
    <source>
        <dbReference type="PROSITE" id="PS01124"/>
    </source>
</evidence>
<dbReference type="InterPro" id="IPR052158">
    <property type="entry name" value="INH-QAR"/>
</dbReference>
<evidence type="ECO:0000256" key="1">
    <source>
        <dbReference type="ARBA" id="ARBA00023015"/>
    </source>
</evidence>
<dbReference type="PRINTS" id="PR00032">
    <property type="entry name" value="HTHARAC"/>
</dbReference>
<dbReference type="Pfam" id="PF12833">
    <property type="entry name" value="HTH_18"/>
    <property type="match status" value="1"/>
</dbReference>
<dbReference type="Gene3D" id="3.40.50.880">
    <property type="match status" value="1"/>
</dbReference>